<sequence>MTVMTSRHCELPTAAKFQMQHPLQPWTRTRNAATRVCYPQLIAIYGNWRRCRESEHLITASYLKRKVRSINIFRGCISRLSNLSGLGFAGPAALYFSPYYPLPQDLVSGDFDGYDTVADEEIPVLPPK</sequence>
<accession>A0A8I2GVT3</accession>
<dbReference type="AlphaFoldDB" id="A0A8I2GVT3"/>
<gene>
    <name evidence="1" type="ORF">GFL91_28685</name>
</gene>
<organism evidence="1 2">
    <name type="scientific">Rhizobium leguminosarum bv. viciae</name>
    <dbReference type="NCBI Taxonomy" id="387"/>
    <lineage>
        <taxon>Bacteria</taxon>
        <taxon>Pseudomonadati</taxon>
        <taxon>Pseudomonadota</taxon>
        <taxon>Alphaproteobacteria</taxon>
        <taxon>Hyphomicrobiales</taxon>
        <taxon>Rhizobiaceae</taxon>
        <taxon>Rhizobium/Agrobacterium group</taxon>
        <taxon>Rhizobium</taxon>
    </lineage>
</organism>
<protein>
    <submittedName>
        <fullName evidence="1">Uncharacterized protein</fullName>
    </submittedName>
</protein>
<reference evidence="1" key="1">
    <citation type="submission" date="2019-10" db="EMBL/GenBank/DDBJ databases">
        <title>Rhizobium leguminosarum symbiovar viciae collection.</title>
        <authorList>
            <person name="Boivin S."/>
            <person name="Lepetit M."/>
        </authorList>
    </citation>
    <scope>NUCLEOTIDE SEQUENCE</scope>
    <source>
        <strain evidence="1">L143</strain>
    </source>
</reference>
<dbReference type="Proteomes" id="UP000662259">
    <property type="component" value="Unassembled WGS sequence"/>
</dbReference>
<dbReference type="EMBL" id="WIEZ01000018">
    <property type="protein sequence ID" value="NKM48851.1"/>
    <property type="molecule type" value="Genomic_DNA"/>
</dbReference>
<evidence type="ECO:0000313" key="2">
    <source>
        <dbReference type="Proteomes" id="UP000662259"/>
    </source>
</evidence>
<evidence type="ECO:0000313" key="1">
    <source>
        <dbReference type="EMBL" id="NKM48851.1"/>
    </source>
</evidence>
<dbReference type="RefSeq" id="WP_164024084.1">
    <property type="nucleotide sequence ID" value="NZ_WIEZ01000018.1"/>
</dbReference>
<comment type="caution">
    <text evidence="1">The sequence shown here is derived from an EMBL/GenBank/DDBJ whole genome shotgun (WGS) entry which is preliminary data.</text>
</comment>
<proteinExistence type="predicted"/>
<name>A0A8I2GVT3_RHILV</name>